<reference evidence="1" key="2">
    <citation type="submission" date="2021-03" db="EMBL/GenBank/DDBJ databases">
        <authorList>
            <person name="Alouane T."/>
            <person name="Langin T."/>
            <person name="Bonhomme L."/>
        </authorList>
    </citation>
    <scope>NUCLEOTIDE SEQUENCE</scope>
    <source>
        <strain evidence="1">MDC_Fg202</strain>
    </source>
</reference>
<proteinExistence type="predicted"/>
<reference evidence="2" key="1">
    <citation type="submission" date="2019-04" db="EMBL/GenBank/DDBJ databases">
        <authorList>
            <person name="Melise S."/>
            <person name="Noan J."/>
            <person name="Okalmin O."/>
        </authorList>
    </citation>
    <scope>NUCLEOTIDE SEQUENCE</scope>
    <source>
        <strain evidence="2">FN9</strain>
    </source>
</reference>
<organism evidence="2">
    <name type="scientific">Gibberella zeae</name>
    <name type="common">Wheat head blight fungus</name>
    <name type="synonym">Fusarium graminearum</name>
    <dbReference type="NCBI Taxonomy" id="5518"/>
    <lineage>
        <taxon>Eukaryota</taxon>
        <taxon>Fungi</taxon>
        <taxon>Dikarya</taxon>
        <taxon>Ascomycota</taxon>
        <taxon>Pezizomycotina</taxon>
        <taxon>Sordariomycetes</taxon>
        <taxon>Hypocreomycetidae</taxon>
        <taxon>Hypocreales</taxon>
        <taxon>Nectriaceae</taxon>
        <taxon>Fusarium</taxon>
    </lineage>
</organism>
<gene>
    <name evidence="2" type="ORF">FUG_LOCUS202747</name>
    <name evidence="1" type="ORF">MDCFG202_LOCUS202143</name>
</gene>
<evidence type="ECO:0000313" key="2">
    <source>
        <dbReference type="EMBL" id="VIO56110.1"/>
    </source>
</evidence>
<dbReference type="EMBL" id="CAJPIJ010000117">
    <property type="protein sequence ID" value="CAG1980362.1"/>
    <property type="molecule type" value="Genomic_DNA"/>
</dbReference>
<name>A0A679Q240_GIBZA</name>
<protein>
    <submittedName>
        <fullName evidence="2">Uncharacterized protein</fullName>
    </submittedName>
</protein>
<sequence length="75" mass="8518">MAPRQCQPTTPAWKSAKTMTWDSREVECLFSEAVVDHFARLTVAQLEAFIAYQPVLGQKSTRGGSIRKYESRIQN</sequence>
<dbReference type="EMBL" id="CAAKMV010000123">
    <property type="protein sequence ID" value="VIO56110.1"/>
    <property type="molecule type" value="Genomic_DNA"/>
</dbReference>
<dbReference type="AlphaFoldDB" id="A0A679Q240"/>
<evidence type="ECO:0000313" key="1">
    <source>
        <dbReference type="EMBL" id="CAG1980362.1"/>
    </source>
</evidence>
<accession>A0A679Q240</accession>
<dbReference type="Proteomes" id="UP000746612">
    <property type="component" value="Unassembled WGS sequence"/>
</dbReference>